<reference evidence="5 6" key="1">
    <citation type="submission" date="2024-01" db="EMBL/GenBank/DDBJ databases">
        <title>Genome assemblies of Stephania.</title>
        <authorList>
            <person name="Yang L."/>
        </authorList>
    </citation>
    <scope>NUCLEOTIDE SEQUENCE [LARGE SCALE GENOMIC DNA]</scope>
    <source>
        <strain evidence="5">YNDBR</strain>
        <tissue evidence="5">Leaf</tissue>
    </source>
</reference>
<keyword evidence="6" id="KW-1185">Reference proteome</keyword>
<dbReference type="EMBL" id="JBBNAF010000001">
    <property type="protein sequence ID" value="KAK9170194.1"/>
    <property type="molecule type" value="Genomic_DNA"/>
</dbReference>
<dbReference type="SMART" id="SM00297">
    <property type="entry name" value="BROMO"/>
    <property type="match status" value="1"/>
</dbReference>
<dbReference type="Gene3D" id="1.20.920.10">
    <property type="entry name" value="Bromodomain-like"/>
    <property type="match status" value="1"/>
</dbReference>
<keyword evidence="1 2" id="KW-0103">Bromodomain</keyword>
<evidence type="ECO:0000259" key="4">
    <source>
        <dbReference type="PROSITE" id="PS50014"/>
    </source>
</evidence>
<feature type="compositionally biased region" description="Polar residues" evidence="3">
    <location>
        <begin position="306"/>
        <end position="330"/>
    </location>
</feature>
<accession>A0AAP0LL95</accession>
<evidence type="ECO:0000256" key="1">
    <source>
        <dbReference type="ARBA" id="ARBA00023117"/>
    </source>
</evidence>
<evidence type="ECO:0000313" key="6">
    <source>
        <dbReference type="Proteomes" id="UP001420932"/>
    </source>
</evidence>
<dbReference type="InterPro" id="IPR036427">
    <property type="entry name" value="Bromodomain-like_sf"/>
</dbReference>
<evidence type="ECO:0000256" key="3">
    <source>
        <dbReference type="SAM" id="MobiDB-lite"/>
    </source>
</evidence>
<protein>
    <recommendedName>
        <fullName evidence="4">Bromo domain-containing protein</fullName>
    </recommendedName>
</protein>
<dbReference type="PANTHER" id="PTHR46136:SF19">
    <property type="entry name" value="TRANSCRIPTION FACTOR GTE12"/>
    <property type="match status" value="1"/>
</dbReference>
<dbReference type="PROSITE" id="PS50014">
    <property type="entry name" value="BROMODOMAIN_2"/>
    <property type="match status" value="1"/>
</dbReference>
<comment type="caution">
    <text evidence="5">The sequence shown here is derived from an EMBL/GenBank/DDBJ whole genome shotgun (WGS) entry which is preliminary data.</text>
</comment>
<name>A0AAP0LL95_9MAGN</name>
<dbReference type="Proteomes" id="UP001420932">
    <property type="component" value="Unassembled WGS sequence"/>
</dbReference>
<feature type="region of interest" description="Disordered" evidence="3">
    <location>
        <begin position="306"/>
        <end position="334"/>
    </location>
</feature>
<proteinExistence type="predicted"/>
<dbReference type="Pfam" id="PF00439">
    <property type="entry name" value="Bromodomain"/>
    <property type="match status" value="1"/>
</dbReference>
<dbReference type="AlphaFoldDB" id="A0AAP0LL95"/>
<dbReference type="InterPro" id="IPR052442">
    <property type="entry name" value="Env_Response_Regulator"/>
</dbReference>
<feature type="domain" description="Bromo" evidence="4">
    <location>
        <begin position="122"/>
        <end position="174"/>
    </location>
</feature>
<dbReference type="PRINTS" id="PR00503">
    <property type="entry name" value="BROMODOMAIN"/>
</dbReference>
<dbReference type="InterPro" id="IPR001487">
    <property type="entry name" value="Bromodomain"/>
</dbReference>
<sequence length="520" mass="58659">MLLENHTLNMKRTPLKFIQLSSMPIDENVTVKKKLKLKVKLPLARSQVDESIEFEHERLISGSCKNGSLVKCTGKRGPETILCGQKLKKLKIGSGLMQQCGALLRKLMNHQFGFLFNQPVKPVALDIISEPMDLGTVKKKLENGLYSSARDFAADVRLTFSNAMKYNPSTNWVHELADEFSRMFTLEWKSLEAKWSEEKSEVVYKDQGLIFRGSPPKAAKVKELCPKTASSFSAPAKLAHMKQLEKSLMEISKTKLPPKLHGHLRRLVLLCENKDDGETASEIQIVTSSCFKSNVRKFANNDGTCGQGSSFKDPNNNSTNHKYESATSKGLGNPAAYPKDSFSDVKSCCSHDNAFSKASTGVECLKTCEEPLSPRKSLRAAMLRSRFADTILKAQQKTLSTSERVDPLKVKQEREKFEKKRREGQRRLLQEARIDAHVKAAKEEVALKLLRRRQDARLALEEMEKSVDIYDNFAIMKDLEMMGVAKRIGHDRVLEGLGLYLKNEFHEEDDDDVEEGEIIC</sequence>
<dbReference type="PANTHER" id="PTHR46136">
    <property type="entry name" value="TRANSCRIPTION FACTOR GTE8"/>
    <property type="match status" value="1"/>
</dbReference>
<dbReference type="SUPFAM" id="SSF47370">
    <property type="entry name" value="Bromodomain"/>
    <property type="match status" value="1"/>
</dbReference>
<evidence type="ECO:0000313" key="5">
    <source>
        <dbReference type="EMBL" id="KAK9170194.1"/>
    </source>
</evidence>
<gene>
    <name evidence="5" type="ORF">Syun_002334</name>
</gene>
<evidence type="ECO:0000256" key="2">
    <source>
        <dbReference type="PROSITE-ProRule" id="PRU00035"/>
    </source>
</evidence>
<organism evidence="5 6">
    <name type="scientific">Stephania yunnanensis</name>
    <dbReference type="NCBI Taxonomy" id="152371"/>
    <lineage>
        <taxon>Eukaryota</taxon>
        <taxon>Viridiplantae</taxon>
        <taxon>Streptophyta</taxon>
        <taxon>Embryophyta</taxon>
        <taxon>Tracheophyta</taxon>
        <taxon>Spermatophyta</taxon>
        <taxon>Magnoliopsida</taxon>
        <taxon>Ranunculales</taxon>
        <taxon>Menispermaceae</taxon>
        <taxon>Menispermoideae</taxon>
        <taxon>Cissampelideae</taxon>
        <taxon>Stephania</taxon>
    </lineage>
</organism>